<dbReference type="STRING" id="76731.RD2015_680"/>
<sequence>MALSAPVLSTAAPEPFSCPVLLGQTDQKALAEHPGWQAVVIQPEVTKHELNSFQINWGPVEKPDGAIYDEQVEKPDGRKGSSLTLGWDVHEIQQGYAICGYAFTNVRLVRPLKGYSRCTAVSRRPSKDAAYRFESAGCR</sequence>
<name>A0A0U3C8T5_9BURK</name>
<proteinExistence type="predicted"/>
<reference evidence="1 2" key="1">
    <citation type="submission" date="2015-12" db="EMBL/GenBank/DDBJ databases">
        <title>Complete genome of Roseateles depolymerans KCTC 42856.</title>
        <authorList>
            <person name="Kim K.M."/>
        </authorList>
    </citation>
    <scope>NUCLEOTIDE SEQUENCE [LARGE SCALE GENOMIC DNA]</scope>
    <source>
        <strain evidence="1 2">KCTC 42856</strain>
    </source>
</reference>
<dbReference type="AlphaFoldDB" id="A0A0U3C8T5"/>
<organism evidence="1 2">
    <name type="scientific">Roseateles depolymerans</name>
    <dbReference type="NCBI Taxonomy" id="76731"/>
    <lineage>
        <taxon>Bacteria</taxon>
        <taxon>Pseudomonadati</taxon>
        <taxon>Pseudomonadota</taxon>
        <taxon>Betaproteobacteria</taxon>
        <taxon>Burkholderiales</taxon>
        <taxon>Sphaerotilaceae</taxon>
        <taxon>Roseateles</taxon>
    </lineage>
</organism>
<evidence type="ECO:0000313" key="1">
    <source>
        <dbReference type="EMBL" id="ALV05176.1"/>
    </source>
</evidence>
<dbReference type="OrthoDB" id="9155084at2"/>
<evidence type="ECO:0000313" key="2">
    <source>
        <dbReference type="Proteomes" id="UP000060699"/>
    </source>
</evidence>
<protein>
    <submittedName>
        <fullName evidence="1">Uncharacterized protein</fullName>
    </submittedName>
</protein>
<keyword evidence="2" id="KW-1185">Reference proteome</keyword>
<accession>A0A0U3C8T5</accession>
<gene>
    <name evidence="1" type="ORF">RD2015_680</name>
</gene>
<dbReference type="EMBL" id="CP013729">
    <property type="protein sequence ID" value="ALV05176.1"/>
    <property type="molecule type" value="Genomic_DNA"/>
</dbReference>
<dbReference type="KEGG" id="rdp:RD2015_680"/>
<dbReference type="Proteomes" id="UP000060699">
    <property type="component" value="Chromosome"/>
</dbReference>